<dbReference type="PANTHER" id="PTHR43712">
    <property type="entry name" value="PUTATIVE (AFU_ORTHOLOGUE AFUA_4G14580)-RELATED"/>
    <property type="match status" value="1"/>
</dbReference>
<dbReference type="Gene3D" id="3.40.50.150">
    <property type="entry name" value="Vaccinia Virus protein VP39"/>
    <property type="match status" value="1"/>
</dbReference>
<keyword evidence="2" id="KW-1185">Reference proteome</keyword>
<evidence type="ECO:0000313" key="1">
    <source>
        <dbReference type="EMBL" id="KAK9418013.1"/>
    </source>
</evidence>
<sequence length="431" mass="47655">MDAGSVLEAELRQLSAATEELARQCGNLSFYGEAGTTRPGSLPHEVSDTKRHVLALTWRLQNLLTGPGDLIQHFERQVQLMACLQWLAEFQVLAFIPLTGSVFMKDIADLTRVPEAQLRRIVRITATAGFLSEPEPDYIAHTSLSAPFVTKLWYRDAAMFLAETTAPAALHMAAATRRRVDPHRSLDSAYMLALKTSQTFNASCEQSSKLRRQWLAYLKCVGHLDDGFAELLDQLQWQSLGNACIVDVDAPSAALVAKLATRFPALHFVVQMRDPPGQEGKDPELDRRILVQRRATATVQQVKKAAVYILRPRPSEPSANSDTQLCRIRAELKAHVGVLRANPSASLILVPRLLPEPGSVPPNLEMTARVRDLSLLQLSSEGDLEFSELVELVGSFHDGTGRLVVADKMYSSASLIAAVSIRYQLYVDTYQ</sequence>
<name>A0ABR2UTM2_9PEZI</name>
<organism evidence="1 2">
    <name type="scientific">Seiridium unicorne</name>
    <dbReference type="NCBI Taxonomy" id="138068"/>
    <lineage>
        <taxon>Eukaryota</taxon>
        <taxon>Fungi</taxon>
        <taxon>Dikarya</taxon>
        <taxon>Ascomycota</taxon>
        <taxon>Pezizomycotina</taxon>
        <taxon>Sordariomycetes</taxon>
        <taxon>Xylariomycetidae</taxon>
        <taxon>Amphisphaeriales</taxon>
        <taxon>Sporocadaceae</taxon>
        <taxon>Seiridium</taxon>
    </lineage>
</organism>
<dbReference type="InterPro" id="IPR036388">
    <property type="entry name" value="WH-like_DNA-bd_sf"/>
</dbReference>
<dbReference type="EMBL" id="JARVKF010000394">
    <property type="protein sequence ID" value="KAK9418013.1"/>
    <property type="molecule type" value="Genomic_DNA"/>
</dbReference>
<proteinExistence type="predicted"/>
<dbReference type="PANTHER" id="PTHR43712:SF15">
    <property type="entry name" value="MONODICTYPHENONE CLUSTER TRANSCRIPTIONAL COACTIVATOR MDPA"/>
    <property type="match status" value="1"/>
</dbReference>
<dbReference type="SUPFAM" id="SSF46785">
    <property type="entry name" value="Winged helix' DNA-binding domain"/>
    <property type="match status" value="1"/>
</dbReference>
<evidence type="ECO:0000313" key="2">
    <source>
        <dbReference type="Proteomes" id="UP001408356"/>
    </source>
</evidence>
<dbReference type="InterPro" id="IPR036390">
    <property type="entry name" value="WH_DNA-bd_sf"/>
</dbReference>
<reference evidence="1 2" key="1">
    <citation type="journal article" date="2024" name="J. Plant Pathol.">
        <title>Sequence and assembly of the genome of Seiridium unicorne, isolate CBS 538.82, causal agent of cypress canker disease.</title>
        <authorList>
            <person name="Scali E."/>
            <person name="Rocca G.D."/>
            <person name="Danti R."/>
            <person name="Garbelotto M."/>
            <person name="Barberini S."/>
            <person name="Baroncelli R."/>
            <person name="Emiliani G."/>
        </authorList>
    </citation>
    <scope>NUCLEOTIDE SEQUENCE [LARGE SCALE GENOMIC DNA]</scope>
    <source>
        <strain evidence="1 2">BM-138-508</strain>
    </source>
</reference>
<accession>A0ABR2UTM2</accession>
<protein>
    <submittedName>
        <fullName evidence="1">O-methyltransferase domain-containing protein</fullName>
    </submittedName>
</protein>
<dbReference type="InterPro" id="IPR029063">
    <property type="entry name" value="SAM-dependent_MTases_sf"/>
</dbReference>
<comment type="caution">
    <text evidence="1">The sequence shown here is derived from an EMBL/GenBank/DDBJ whole genome shotgun (WGS) entry which is preliminary data.</text>
</comment>
<dbReference type="Gene3D" id="1.10.10.10">
    <property type="entry name" value="Winged helix-like DNA-binding domain superfamily/Winged helix DNA-binding domain"/>
    <property type="match status" value="1"/>
</dbReference>
<dbReference type="Proteomes" id="UP001408356">
    <property type="component" value="Unassembled WGS sequence"/>
</dbReference>
<gene>
    <name evidence="1" type="ORF">SUNI508_08442</name>
</gene>